<dbReference type="Proteomes" id="UP000636458">
    <property type="component" value="Unassembled WGS sequence"/>
</dbReference>
<dbReference type="InterPro" id="IPR006059">
    <property type="entry name" value="SBP"/>
</dbReference>
<evidence type="ECO:0000256" key="3">
    <source>
        <dbReference type="ARBA" id="ARBA00022448"/>
    </source>
</evidence>
<evidence type="ECO:0000313" key="7">
    <source>
        <dbReference type="Proteomes" id="UP000636458"/>
    </source>
</evidence>
<comment type="subcellular location">
    <subcellularLocation>
        <location evidence="1">Cell envelope</location>
    </subcellularLocation>
</comment>
<evidence type="ECO:0000313" key="6">
    <source>
        <dbReference type="EMBL" id="MBK4348938.1"/>
    </source>
</evidence>
<dbReference type="PANTHER" id="PTHR43649">
    <property type="entry name" value="ARABINOSE-BINDING PROTEIN-RELATED"/>
    <property type="match status" value="1"/>
</dbReference>
<comment type="caution">
    <text evidence="6">The sequence shown here is derived from an EMBL/GenBank/DDBJ whole genome shotgun (WGS) entry which is preliminary data.</text>
</comment>
<feature type="chain" id="PRO_5037818685" evidence="5">
    <location>
        <begin position="35"/>
        <end position="449"/>
    </location>
</feature>
<organism evidence="6 7">
    <name type="scientific">Lacisediminihabitans changchengi</name>
    <dbReference type="NCBI Taxonomy" id="2787634"/>
    <lineage>
        <taxon>Bacteria</taxon>
        <taxon>Bacillati</taxon>
        <taxon>Actinomycetota</taxon>
        <taxon>Actinomycetes</taxon>
        <taxon>Micrococcales</taxon>
        <taxon>Microbacteriaceae</taxon>
        <taxon>Lacisediminihabitans</taxon>
    </lineage>
</organism>
<accession>A0A934STZ7</accession>
<keyword evidence="3" id="KW-0813">Transport</keyword>
<dbReference type="PANTHER" id="PTHR43649:SF31">
    <property type="entry name" value="SN-GLYCEROL-3-PHOSPHATE-BINDING PERIPLASMIC PROTEIN UGPB"/>
    <property type="match status" value="1"/>
</dbReference>
<gene>
    <name evidence="6" type="ORF">IV501_14970</name>
</gene>
<comment type="similarity">
    <text evidence="2">Belongs to the bacterial solute-binding protein 1 family.</text>
</comment>
<feature type="signal peptide" evidence="5">
    <location>
        <begin position="1"/>
        <end position="34"/>
    </location>
</feature>
<dbReference type="InterPro" id="IPR050490">
    <property type="entry name" value="Bact_solute-bd_prot1"/>
</dbReference>
<dbReference type="CDD" id="cd13585">
    <property type="entry name" value="PBP2_TMBP_like"/>
    <property type="match status" value="1"/>
</dbReference>
<dbReference type="SUPFAM" id="SSF53850">
    <property type="entry name" value="Periplasmic binding protein-like II"/>
    <property type="match status" value="1"/>
</dbReference>
<sequence>MRQQSRTLARVLAGVAGLAALAVGVSGCSSSSSADGSGEKTTVSFRIWSDDAVAAAYEKSFDSFTKANPDITVKVNQIPWANYWDKLRTDLSSGGGDDIFWTNAYNFAPYADNAKLVNVSSTLKNEVVAWEPSAVKQYTRKGSLWGVPQLIDGGKVLYFNKDLVEKAGVDLDDLTWDPEHSNNDTFLPALKKLTIDSAGRTADQAGFDGSNLAQYGFNASNDFDAIVGNFVGSNGGLYQSGGKYTFASNAKAEQAIEYVVNLVDKYHVAPSAADTNGNGDFARDQFLQGKLAVFESGSYNLALIQKSAKFGWGIAPIPAGPAGRIPVTNSIIAAGNAASTHADATQKVLRWIGSEKGSLALGASGSLIPAVTAAQGSYFDYWKKQGVDAKPIVDGVADGTLKNDIIPNATATSADLTSALNEIFAGRTTGSIAAALKAAQTAANAGLTE</sequence>
<evidence type="ECO:0000256" key="1">
    <source>
        <dbReference type="ARBA" id="ARBA00004196"/>
    </source>
</evidence>
<evidence type="ECO:0000256" key="5">
    <source>
        <dbReference type="SAM" id="SignalP"/>
    </source>
</evidence>
<dbReference type="GO" id="GO:0030313">
    <property type="term" value="C:cell envelope"/>
    <property type="evidence" value="ECO:0007669"/>
    <property type="project" value="UniProtKB-SubCell"/>
</dbReference>
<dbReference type="RefSeq" id="WP_200557142.1">
    <property type="nucleotide sequence ID" value="NZ_JAEPES010000006.1"/>
</dbReference>
<dbReference type="PROSITE" id="PS51257">
    <property type="entry name" value="PROKAR_LIPOPROTEIN"/>
    <property type="match status" value="1"/>
</dbReference>
<proteinExistence type="inferred from homology"/>
<keyword evidence="4 5" id="KW-0732">Signal</keyword>
<evidence type="ECO:0000256" key="2">
    <source>
        <dbReference type="ARBA" id="ARBA00008520"/>
    </source>
</evidence>
<protein>
    <submittedName>
        <fullName evidence="6">Sugar ABC transporter substrate-binding protein</fullName>
    </submittedName>
</protein>
<dbReference type="Gene3D" id="3.40.190.10">
    <property type="entry name" value="Periplasmic binding protein-like II"/>
    <property type="match status" value="1"/>
</dbReference>
<name>A0A934STZ7_9MICO</name>
<dbReference type="Pfam" id="PF01547">
    <property type="entry name" value="SBP_bac_1"/>
    <property type="match status" value="1"/>
</dbReference>
<keyword evidence="7" id="KW-1185">Reference proteome</keyword>
<dbReference type="EMBL" id="JAEPES010000006">
    <property type="protein sequence ID" value="MBK4348938.1"/>
    <property type="molecule type" value="Genomic_DNA"/>
</dbReference>
<evidence type="ECO:0000256" key="4">
    <source>
        <dbReference type="ARBA" id="ARBA00022729"/>
    </source>
</evidence>
<dbReference type="AlphaFoldDB" id="A0A934STZ7"/>
<reference evidence="6" key="1">
    <citation type="submission" date="2021-01" db="EMBL/GenBank/DDBJ databases">
        <title>Lacisediminihabitans sp. nov. strain G11-30, isolated from Antarctic Soil.</title>
        <authorList>
            <person name="Li J."/>
        </authorList>
    </citation>
    <scope>NUCLEOTIDE SEQUENCE</scope>
    <source>
        <strain evidence="6">G11-30</strain>
    </source>
</reference>